<organism evidence="6 7">
    <name type="scientific">Paenibacillus sonchi</name>
    <dbReference type="NCBI Taxonomy" id="373687"/>
    <lineage>
        <taxon>Bacteria</taxon>
        <taxon>Bacillati</taxon>
        <taxon>Bacillota</taxon>
        <taxon>Bacilli</taxon>
        <taxon>Bacillales</taxon>
        <taxon>Paenibacillaceae</taxon>
        <taxon>Paenibacillus</taxon>
        <taxon>Paenibacillus sonchi group</taxon>
    </lineage>
</organism>
<feature type="transmembrane region" description="Helical" evidence="5">
    <location>
        <begin position="278"/>
        <end position="296"/>
    </location>
</feature>
<feature type="transmembrane region" description="Helical" evidence="5">
    <location>
        <begin position="46"/>
        <end position="67"/>
    </location>
</feature>
<evidence type="ECO:0000313" key="7">
    <source>
        <dbReference type="Proteomes" id="UP000595841"/>
    </source>
</evidence>
<dbReference type="CDD" id="cd13963">
    <property type="entry name" value="PT_UbiA_2"/>
    <property type="match status" value="1"/>
</dbReference>
<dbReference type="Proteomes" id="UP000595841">
    <property type="component" value="Chromosome"/>
</dbReference>
<dbReference type="GO" id="GO:0016020">
    <property type="term" value="C:membrane"/>
    <property type="evidence" value="ECO:0007669"/>
    <property type="project" value="UniProtKB-SubCell"/>
</dbReference>
<dbReference type="RefSeq" id="WP_039833617.1">
    <property type="nucleotide sequence ID" value="NZ_CP068595.1"/>
</dbReference>
<sequence>MLNTNVVQRNNILLIFLEQMRWKQWTKNFLVFAALIFSINKIDGSIVINSFLGFICFCLVSSCVYILNDYLDLESDKLHPRKKFRPMASGQLNPRLTIIIAFIILVICGTLAFYLDFLFGIVILGYFILNVAYSLKLKHMVILDVMTIATGFVLRAIGGALVIKVYLTPWFLICIMLLALFLAVNKRRHELLLLDSDSSHHRKVLQSYSLPLIDQMNNIVTSATIVSYALFTFTAGRTVHLMWTIPLVIYGIFRYLYLIYVKNEGGAPDKLLFTDKPILITVVLYAILTIVVLSVFE</sequence>
<keyword evidence="6" id="KW-0328">Glycosyltransferase</keyword>
<dbReference type="Gene3D" id="1.10.357.140">
    <property type="entry name" value="UbiA prenyltransferase"/>
    <property type="match status" value="1"/>
</dbReference>
<dbReference type="InterPro" id="IPR000537">
    <property type="entry name" value="UbiA_prenyltransferase"/>
</dbReference>
<accession>A0A974SGY3</accession>
<keyword evidence="4 5" id="KW-0472">Membrane</keyword>
<keyword evidence="2 5" id="KW-0812">Transmembrane</keyword>
<feature type="transmembrane region" description="Helical" evidence="5">
    <location>
        <begin position="141"/>
        <end position="161"/>
    </location>
</feature>
<keyword evidence="3 5" id="KW-1133">Transmembrane helix</keyword>
<keyword evidence="6" id="KW-0808">Transferase</keyword>
<evidence type="ECO:0000313" key="6">
    <source>
        <dbReference type="EMBL" id="QQZ64030.1"/>
    </source>
</evidence>
<dbReference type="Pfam" id="PF01040">
    <property type="entry name" value="UbiA"/>
    <property type="match status" value="1"/>
</dbReference>
<evidence type="ECO:0000256" key="2">
    <source>
        <dbReference type="ARBA" id="ARBA00022692"/>
    </source>
</evidence>
<reference evidence="6 7" key="1">
    <citation type="submission" date="2021-01" db="EMBL/GenBank/DDBJ databases">
        <title>Whole genome sequence of Paenibacillus sonchi LMG 24727 for comparative genomics.</title>
        <authorList>
            <person name="Lee G."/>
            <person name="Kim M.-J."/>
            <person name="Lim K."/>
            <person name="Shin J.-H."/>
        </authorList>
    </citation>
    <scope>NUCLEOTIDE SEQUENCE [LARGE SCALE GENOMIC DNA]</scope>
    <source>
        <strain evidence="6 7">LMG 24727</strain>
    </source>
</reference>
<dbReference type="EC" id="2.4.2.45" evidence="6"/>
<feature type="transmembrane region" description="Helical" evidence="5">
    <location>
        <begin position="241"/>
        <end position="257"/>
    </location>
</feature>
<comment type="subcellular location">
    <subcellularLocation>
        <location evidence="1">Membrane</location>
        <topology evidence="1">Multi-pass membrane protein</topology>
    </subcellularLocation>
</comment>
<dbReference type="GO" id="GO:0016765">
    <property type="term" value="F:transferase activity, transferring alkyl or aryl (other than methyl) groups"/>
    <property type="evidence" value="ECO:0007669"/>
    <property type="project" value="InterPro"/>
</dbReference>
<feature type="transmembrane region" description="Helical" evidence="5">
    <location>
        <begin position="96"/>
        <end position="129"/>
    </location>
</feature>
<name>A0A974SGY3_9BACL</name>
<dbReference type="GO" id="GO:0016757">
    <property type="term" value="F:glycosyltransferase activity"/>
    <property type="evidence" value="ECO:0007669"/>
    <property type="project" value="UniProtKB-KW"/>
</dbReference>
<evidence type="ECO:0000256" key="4">
    <source>
        <dbReference type="ARBA" id="ARBA00023136"/>
    </source>
</evidence>
<evidence type="ECO:0000256" key="3">
    <source>
        <dbReference type="ARBA" id="ARBA00022989"/>
    </source>
</evidence>
<keyword evidence="7" id="KW-1185">Reference proteome</keyword>
<dbReference type="InterPro" id="IPR044878">
    <property type="entry name" value="UbiA_sf"/>
</dbReference>
<proteinExistence type="predicted"/>
<dbReference type="NCBIfam" id="NF008977">
    <property type="entry name" value="PRK12324.1-2"/>
    <property type="match status" value="1"/>
</dbReference>
<evidence type="ECO:0000256" key="1">
    <source>
        <dbReference type="ARBA" id="ARBA00004141"/>
    </source>
</evidence>
<gene>
    <name evidence="6" type="ORF">JI735_05735</name>
</gene>
<evidence type="ECO:0000256" key="5">
    <source>
        <dbReference type="SAM" id="Phobius"/>
    </source>
</evidence>
<dbReference type="KEGG" id="pson:JI735_05735"/>
<dbReference type="EMBL" id="CP068595">
    <property type="protein sequence ID" value="QQZ64030.1"/>
    <property type="molecule type" value="Genomic_DNA"/>
</dbReference>
<dbReference type="AlphaFoldDB" id="A0A974SGY3"/>
<feature type="transmembrane region" description="Helical" evidence="5">
    <location>
        <begin position="167"/>
        <end position="184"/>
    </location>
</feature>
<protein>
    <submittedName>
        <fullName evidence="6">Decaprenyl-phosphate phosphoribosyltransferase</fullName>
        <ecNumber evidence="6">2.4.2.45</ecNumber>
    </submittedName>
</protein>